<keyword evidence="8 9" id="KW-0793">Thylakoid</keyword>
<keyword evidence="5 9" id="KW-0479">Metal-binding</keyword>
<dbReference type="Gene3D" id="1.10.760.10">
    <property type="entry name" value="Cytochrome c-like domain"/>
    <property type="match status" value="1"/>
</dbReference>
<keyword evidence="4 9" id="KW-0349">Heme</keyword>
<evidence type="ECO:0000256" key="6">
    <source>
        <dbReference type="ARBA" id="ARBA00022982"/>
    </source>
</evidence>
<evidence type="ECO:0000256" key="7">
    <source>
        <dbReference type="ARBA" id="ARBA00023004"/>
    </source>
</evidence>
<comment type="similarity">
    <text evidence="2 9">Belongs to the cytochrome c family. PetJ subfamily.</text>
</comment>
<dbReference type="SUPFAM" id="SSF46626">
    <property type="entry name" value="Cytochrome c"/>
    <property type="match status" value="1"/>
</dbReference>
<reference evidence="11 12" key="1">
    <citation type="journal article" date="2018" name="Sci. Rep.">
        <title>A novel species of the marine cyanobacterium Acaryochloris with a unique pigment content and lifestyle.</title>
        <authorList>
            <person name="Partensky F."/>
            <person name="Six C."/>
            <person name="Ratin M."/>
            <person name="Garczarek L."/>
            <person name="Vaulot D."/>
            <person name="Probert I."/>
            <person name="Calteau A."/>
            <person name="Gourvil P."/>
            <person name="Marie D."/>
            <person name="Grebert T."/>
            <person name="Bouchier C."/>
            <person name="Le Panse S."/>
            <person name="Gachenot M."/>
            <person name="Rodriguez F."/>
            <person name="Garrido J.L."/>
        </authorList>
    </citation>
    <scope>NUCLEOTIDE SEQUENCE [LARGE SCALE GENOMIC DNA]</scope>
    <source>
        <strain evidence="11 12">RCC1774</strain>
    </source>
</reference>
<evidence type="ECO:0000313" key="11">
    <source>
        <dbReference type="EMBL" id="PZD75456.1"/>
    </source>
</evidence>
<evidence type="ECO:0000256" key="1">
    <source>
        <dbReference type="ARBA" id="ARBA00004518"/>
    </source>
</evidence>
<evidence type="ECO:0000256" key="5">
    <source>
        <dbReference type="ARBA" id="ARBA00022723"/>
    </source>
</evidence>
<sequence precursor="true">MKKLLSIALMAMALVTVTFASPAMAADAGAGAGVFNANCAVCHMGGNNTINPAKTLKQDDLSANGKDTADAIATQVTNGNGAMPAFGSTLSASDIENVAAYVLDQAAAGWAG</sequence>
<dbReference type="GO" id="GO:0020037">
    <property type="term" value="F:heme binding"/>
    <property type="evidence" value="ECO:0007669"/>
    <property type="project" value="InterPro"/>
</dbReference>
<dbReference type="GO" id="GO:0005506">
    <property type="term" value="F:iron ion binding"/>
    <property type="evidence" value="ECO:0007669"/>
    <property type="project" value="InterPro"/>
</dbReference>
<feature type="signal peptide" evidence="9">
    <location>
        <begin position="1"/>
        <end position="25"/>
    </location>
</feature>
<feature type="chain" id="PRO_5016184708" description="Cytochrome c6" evidence="9">
    <location>
        <begin position="26"/>
        <end position="112"/>
    </location>
</feature>
<evidence type="ECO:0000256" key="3">
    <source>
        <dbReference type="ARBA" id="ARBA00022448"/>
    </source>
</evidence>
<proteinExistence type="inferred from homology"/>
<dbReference type="Proteomes" id="UP000248857">
    <property type="component" value="Unassembled WGS sequence"/>
</dbReference>
<dbReference type="PRINTS" id="PR00605">
    <property type="entry name" value="CYTCHROMECIC"/>
</dbReference>
<comment type="function">
    <text evidence="9">Functions as an electron carrier between membrane-bound cytochrome b6-f and photosystem I in oxygenic photosynthesis.</text>
</comment>
<comment type="subcellular location">
    <subcellularLocation>
        <location evidence="1 9">Cellular thylakoid lumen</location>
    </subcellularLocation>
</comment>
<dbReference type="InterPro" id="IPR009056">
    <property type="entry name" value="Cyt_c-like_dom"/>
</dbReference>
<dbReference type="NCBIfam" id="NF045930">
    <property type="entry name" value="Cytc6PetJCyano"/>
    <property type="match status" value="1"/>
</dbReference>
<keyword evidence="9" id="KW-0732">Signal</keyword>
<feature type="binding site" description="covalent" evidence="9">
    <location>
        <position position="42"/>
    </location>
    <ligand>
        <name>heme c</name>
        <dbReference type="ChEBI" id="CHEBI:61717"/>
    </ligand>
</feature>
<keyword evidence="6 9" id="KW-0249">Electron transport</keyword>
<comment type="PTM">
    <text evidence="9">Binds 1 heme c group per subunit.</text>
</comment>
<evidence type="ECO:0000256" key="2">
    <source>
        <dbReference type="ARBA" id="ARBA00009650"/>
    </source>
</evidence>
<dbReference type="RefSeq" id="WP_110984101.1">
    <property type="nucleotide sequence ID" value="NZ_CAWNWM010000001.1"/>
</dbReference>
<comment type="caution">
    <text evidence="11">The sequence shown here is derived from an EMBL/GenBank/DDBJ whole genome shotgun (WGS) entry which is preliminary data.</text>
</comment>
<dbReference type="EMBL" id="PQWO01000001">
    <property type="protein sequence ID" value="PZD75456.1"/>
    <property type="molecule type" value="Genomic_DNA"/>
</dbReference>
<dbReference type="InterPro" id="IPR023655">
    <property type="entry name" value="Cyt_C6"/>
</dbReference>
<dbReference type="HAMAP" id="MF_00594">
    <property type="entry name" value="Cytc_PetJ"/>
    <property type="match status" value="1"/>
</dbReference>
<dbReference type="InterPro" id="IPR008168">
    <property type="entry name" value="Cyt_C_IC"/>
</dbReference>
<gene>
    <name evidence="11" type="primary">petJ_1</name>
    <name evidence="9" type="synonym">petJ</name>
    <name evidence="11" type="ORF">C1752_00109</name>
</gene>
<dbReference type="GO" id="GO:0009055">
    <property type="term" value="F:electron transfer activity"/>
    <property type="evidence" value="ECO:0007669"/>
    <property type="project" value="UniProtKB-UniRule"/>
</dbReference>
<dbReference type="AlphaFoldDB" id="A0A2W1JQC2"/>
<feature type="binding site" description="covalent" evidence="9">
    <location>
        <position position="39"/>
    </location>
    <ligand>
        <name>heme c</name>
        <dbReference type="ChEBI" id="CHEBI:61717"/>
    </ligand>
</feature>
<comment type="subunit">
    <text evidence="9">Monomer.</text>
</comment>
<keyword evidence="7 9" id="KW-0408">Iron</keyword>
<dbReference type="Pfam" id="PF13442">
    <property type="entry name" value="Cytochrome_CBB3"/>
    <property type="match status" value="1"/>
</dbReference>
<dbReference type="OrthoDB" id="5570429at2"/>
<dbReference type="PANTHER" id="PTHR34688">
    <property type="entry name" value="CYTOCHROME C6, CHLOROPLASTIC"/>
    <property type="match status" value="1"/>
</dbReference>
<accession>A0A2W1JQC2</accession>
<organism evidence="11 12">
    <name type="scientific">Acaryochloris thomasi RCC1774</name>
    <dbReference type="NCBI Taxonomy" id="1764569"/>
    <lineage>
        <taxon>Bacteria</taxon>
        <taxon>Bacillati</taxon>
        <taxon>Cyanobacteriota</taxon>
        <taxon>Cyanophyceae</taxon>
        <taxon>Acaryochloridales</taxon>
        <taxon>Acaryochloridaceae</taxon>
        <taxon>Acaryochloris</taxon>
        <taxon>Acaryochloris thomasi</taxon>
    </lineage>
</organism>
<protein>
    <recommendedName>
        <fullName evidence="9">Cytochrome c6</fullName>
    </recommendedName>
    <alternativeName>
        <fullName evidence="9">Cytochrome c-553</fullName>
    </alternativeName>
    <alternativeName>
        <fullName evidence="9">Cytochrome c553</fullName>
    </alternativeName>
    <alternativeName>
        <fullName evidence="9">Soluble cytochrome f</fullName>
    </alternativeName>
</protein>
<dbReference type="PROSITE" id="PS51007">
    <property type="entry name" value="CYTC"/>
    <property type="match status" value="1"/>
</dbReference>
<keyword evidence="3 9" id="KW-0813">Transport</keyword>
<evidence type="ECO:0000259" key="10">
    <source>
        <dbReference type="PROSITE" id="PS51007"/>
    </source>
</evidence>
<keyword evidence="12" id="KW-1185">Reference proteome</keyword>
<dbReference type="GO" id="GO:0015979">
    <property type="term" value="P:photosynthesis"/>
    <property type="evidence" value="ECO:0007669"/>
    <property type="project" value="UniProtKB-UniRule"/>
</dbReference>
<feature type="binding site" description="axial binding residue" evidence="9">
    <location>
        <position position="83"/>
    </location>
    <ligand>
        <name>heme c</name>
        <dbReference type="ChEBI" id="CHEBI:61717"/>
    </ligand>
    <ligandPart>
        <name>Fe</name>
        <dbReference type="ChEBI" id="CHEBI:18248"/>
    </ligandPart>
</feature>
<evidence type="ECO:0000256" key="4">
    <source>
        <dbReference type="ARBA" id="ARBA00022617"/>
    </source>
</evidence>
<keyword evidence="9" id="KW-0602">Photosynthesis</keyword>
<feature type="domain" description="Cytochrome c" evidence="10">
    <location>
        <begin position="26"/>
        <end position="106"/>
    </location>
</feature>
<dbReference type="PANTHER" id="PTHR34688:SF2">
    <property type="entry name" value="CYTOCHROME C6, CHLOROPLASTIC"/>
    <property type="match status" value="1"/>
</dbReference>
<name>A0A2W1JQC2_9CYAN</name>
<feature type="binding site" description="axial binding residue" evidence="9">
    <location>
        <position position="43"/>
    </location>
    <ligand>
        <name>heme c</name>
        <dbReference type="ChEBI" id="CHEBI:61717"/>
    </ligand>
    <ligandPart>
        <name>Fe</name>
        <dbReference type="ChEBI" id="CHEBI:18248"/>
    </ligandPart>
</feature>
<evidence type="ECO:0000313" key="12">
    <source>
        <dbReference type="Proteomes" id="UP000248857"/>
    </source>
</evidence>
<evidence type="ECO:0000256" key="8">
    <source>
        <dbReference type="ARBA" id="ARBA00023078"/>
    </source>
</evidence>
<dbReference type="InterPro" id="IPR036909">
    <property type="entry name" value="Cyt_c-like_dom_sf"/>
</dbReference>
<evidence type="ECO:0000256" key="9">
    <source>
        <dbReference type="HAMAP-Rule" id="MF_00594"/>
    </source>
</evidence>
<dbReference type="GO" id="GO:0031979">
    <property type="term" value="C:plasma membrane-derived thylakoid lumen"/>
    <property type="evidence" value="ECO:0007669"/>
    <property type="project" value="UniProtKB-SubCell"/>
</dbReference>